<name>G1D6J1_9CAUD</name>
<keyword evidence="1" id="KW-0812">Transmembrane</keyword>
<dbReference type="OrthoDB" id="27352at10239"/>
<dbReference type="EMBL" id="JF937108">
    <property type="protein sequence ID" value="AEK10390.1"/>
    <property type="molecule type" value="Genomic_DNA"/>
</dbReference>
<accession>G1D6J1</accession>
<reference evidence="2 3" key="1">
    <citation type="journal article" date="2012" name="J. Virol.">
        <title>Complete Genome Sequences of 138 Mycobacteriophages.</title>
        <authorList>
            <consortium name="the Science Education Alliance Phage Hunters Advancing Genomics and Evolutionary Science Program"/>
            <consortium name="the KwaZulu-Natal Research Institute for Tuberculosis and HIV Mycobacterial Genetics Course Students"/>
            <consortium name="the Phage Hunters Integrating Research and Education Program"/>
            <person name="Hatfull G.F."/>
        </authorList>
    </citation>
    <scope>NUCLEOTIDE SEQUENCE [LARGE SCALE GENOMIC DNA]</scope>
    <source>
        <strain evidence="2">Switzer</strain>
    </source>
</reference>
<dbReference type="GeneID" id="40083835"/>
<dbReference type="RefSeq" id="YP_009607820.1">
    <property type="nucleotide sequence ID" value="NC_041985.1"/>
</dbReference>
<keyword evidence="1" id="KW-1133">Transmembrane helix</keyword>
<protein>
    <submittedName>
        <fullName evidence="2">Uncharacterized protein</fullName>
    </submittedName>
</protein>
<dbReference type="InterPro" id="IPR035353">
    <property type="entry name" value="Gp79"/>
</dbReference>
<evidence type="ECO:0000313" key="2">
    <source>
        <dbReference type="EMBL" id="AEK10390.1"/>
    </source>
</evidence>
<dbReference type="Proteomes" id="UP000008420">
    <property type="component" value="Segment"/>
</dbReference>
<proteinExistence type="predicted"/>
<feature type="transmembrane region" description="Helical" evidence="1">
    <location>
        <begin position="24"/>
        <end position="43"/>
    </location>
</feature>
<evidence type="ECO:0000313" key="3">
    <source>
        <dbReference type="Proteomes" id="UP000008420"/>
    </source>
</evidence>
<keyword evidence="1" id="KW-0472">Membrane</keyword>
<gene>
    <name evidence="2" type="primary">91</name>
    <name evidence="2" type="ORF">PBI_SWITZER_91</name>
</gene>
<dbReference type="KEGG" id="vg:40083835"/>
<dbReference type="Pfam" id="PF17463">
    <property type="entry name" value="GP79"/>
    <property type="match status" value="1"/>
</dbReference>
<sequence>MWCSVAFYTEHTDERNVMSITKRIAAGFFLIAAPAVIATPTWIASADPITFDQSSFPCEEDEVLGFSPEFGPDKVGCIHIDDLR</sequence>
<organism evidence="2 3">
    <name type="scientific">Mycobacterium phage Switzer</name>
    <dbReference type="NCBI Taxonomy" id="1034118"/>
    <lineage>
        <taxon>Viruses</taxon>
        <taxon>Duplodnaviria</taxon>
        <taxon>Heunggongvirae</taxon>
        <taxon>Uroviricota</taxon>
        <taxon>Caudoviricetes</taxon>
        <taxon>Fromanvirus</taxon>
        <taxon>Fromanvirus switzer</taxon>
    </lineage>
</organism>
<keyword evidence="3" id="KW-1185">Reference proteome</keyword>
<evidence type="ECO:0000256" key="1">
    <source>
        <dbReference type="SAM" id="Phobius"/>
    </source>
</evidence>